<gene>
    <name evidence="11" type="ORF">GCM10011385_33120</name>
</gene>
<dbReference type="Pfam" id="PF02737">
    <property type="entry name" value="3HCDH_N"/>
    <property type="match status" value="1"/>
</dbReference>
<dbReference type="GO" id="GO:0003857">
    <property type="term" value="F:(3S)-3-hydroxyacyl-CoA dehydrogenase (NAD+) activity"/>
    <property type="evidence" value="ECO:0007669"/>
    <property type="project" value="UniProtKB-EC"/>
</dbReference>
<dbReference type="SUPFAM" id="SSF51735">
    <property type="entry name" value="NAD(P)-binding Rossmann-fold domains"/>
    <property type="match status" value="1"/>
</dbReference>
<dbReference type="PANTHER" id="PTHR48075">
    <property type="entry name" value="3-HYDROXYACYL-COA DEHYDROGENASE FAMILY PROTEIN"/>
    <property type="match status" value="1"/>
</dbReference>
<evidence type="ECO:0000313" key="11">
    <source>
        <dbReference type="EMBL" id="GGA76466.1"/>
    </source>
</evidence>
<organism evidence="11 12">
    <name type="scientific">Nitratireductor aestuarii</name>
    <dbReference type="NCBI Taxonomy" id="1735103"/>
    <lineage>
        <taxon>Bacteria</taxon>
        <taxon>Pseudomonadati</taxon>
        <taxon>Pseudomonadota</taxon>
        <taxon>Alphaproteobacteria</taxon>
        <taxon>Hyphomicrobiales</taxon>
        <taxon>Phyllobacteriaceae</taxon>
        <taxon>Nitratireductor</taxon>
    </lineage>
</organism>
<accession>A0A916RY36</accession>
<dbReference type="InterPro" id="IPR029045">
    <property type="entry name" value="ClpP/crotonase-like_dom_sf"/>
</dbReference>
<keyword evidence="2" id="KW-0276">Fatty acid metabolism</keyword>
<dbReference type="InterPro" id="IPR006108">
    <property type="entry name" value="3HC_DH_C"/>
</dbReference>
<keyword evidence="3" id="KW-0442">Lipid degradation</keyword>
<dbReference type="InterPro" id="IPR036291">
    <property type="entry name" value="NAD(P)-bd_dom_sf"/>
</dbReference>
<keyword evidence="12" id="KW-1185">Reference proteome</keyword>
<keyword evidence="4" id="KW-0560">Oxidoreductase</keyword>
<dbReference type="InterPro" id="IPR006176">
    <property type="entry name" value="3-OHacyl-CoA_DH_NAD-bd"/>
</dbReference>
<protein>
    <submittedName>
        <fullName evidence="11">3-hydroxyacyl-CoA dehydrogenase</fullName>
    </submittedName>
</protein>
<dbReference type="GO" id="GO:0070403">
    <property type="term" value="F:NAD+ binding"/>
    <property type="evidence" value="ECO:0007669"/>
    <property type="project" value="InterPro"/>
</dbReference>
<feature type="compositionally biased region" description="Basic and acidic residues" evidence="8">
    <location>
        <begin position="306"/>
        <end position="323"/>
    </location>
</feature>
<evidence type="ECO:0000256" key="7">
    <source>
        <dbReference type="ARBA" id="ARBA00049556"/>
    </source>
</evidence>
<evidence type="ECO:0000256" key="4">
    <source>
        <dbReference type="ARBA" id="ARBA00023002"/>
    </source>
</evidence>
<evidence type="ECO:0000256" key="2">
    <source>
        <dbReference type="ARBA" id="ARBA00022832"/>
    </source>
</evidence>
<keyword evidence="6" id="KW-0443">Lipid metabolism</keyword>
<keyword evidence="5" id="KW-0520">NAD</keyword>
<evidence type="ECO:0000256" key="8">
    <source>
        <dbReference type="SAM" id="MobiDB-lite"/>
    </source>
</evidence>
<evidence type="ECO:0000259" key="9">
    <source>
        <dbReference type="Pfam" id="PF00725"/>
    </source>
</evidence>
<reference evidence="11" key="1">
    <citation type="journal article" date="2014" name="Int. J. Syst. Evol. Microbiol.">
        <title>Complete genome sequence of Corynebacterium casei LMG S-19264T (=DSM 44701T), isolated from a smear-ripened cheese.</title>
        <authorList>
            <consortium name="US DOE Joint Genome Institute (JGI-PGF)"/>
            <person name="Walter F."/>
            <person name="Albersmeier A."/>
            <person name="Kalinowski J."/>
            <person name="Ruckert C."/>
        </authorList>
    </citation>
    <scope>NUCLEOTIDE SEQUENCE</scope>
    <source>
        <strain evidence="11">CGMCC 1.15320</strain>
    </source>
</reference>
<comment type="pathway">
    <text evidence="1">Lipid metabolism; fatty acid beta-oxidation.</text>
</comment>
<evidence type="ECO:0000256" key="3">
    <source>
        <dbReference type="ARBA" id="ARBA00022963"/>
    </source>
</evidence>
<evidence type="ECO:0000313" key="12">
    <source>
        <dbReference type="Proteomes" id="UP000636264"/>
    </source>
</evidence>
<dbReference type="PANTHER" id="PTHR48075:SF7">
    <property type="entry name" value="3-HYDROXYACYL-COA DEHYDROGENASE-RELATED"/>
    <property type="match status" value="1"/>
</dbReference>
<evidence type="ECO:0000256" key="6">
    <source>
        <dbReference type="ARBA" id="ARBA00023098"/>
    </source>
</evidence>
<sequence length="778" mass="82790">MNTLVKHVRAVGVEQSGIRCAAVIGAGSMGSGIAAQFANAGVPVILLDIAGDALNRNGPAESGIARQLKVGGFMHQDAAKLVRAGNTEDDLGLLAEADWIIEAVIERLDIKRELYRRIATVRKPDAVVASNTSTIPLAQLVEGLDSDFAAHFMINHFFNPPRVMQLVEIVASPENAPETVARIRNACETVLGKTVVDCRDTPGFIANRIGCYWLAAGALDARKLGLTIEEADAVNTAFGIPRTGVFGLLDLVGLDLIPNIWGSLMNTLPATDAIHRQDLPGDSTVKKILAEGRFGRKSGAGYYRVNPDKSREASDLETGEFRPEAPFPAANLPGGGKKLAALLDADDKYGRYAWSVFKETLVYSATHAPEIAGDIEAIDKAMELGYAWRQGPFRLADSYGATRVAERLRSEGEAVPALIDAAAAKGGFYVEGKPLKSSGERATQSAFSVSMLAAVKASSKPIHGNEAASIWDLGDGIACFEMHTKMNSFAPAAFDVLEWAIEEGPQHFRGLVIGNDDPRAFSAGADLGFFAKKVEEQDWQAVEDYLVRGQNLFLRLKYSPFPVVAAAHGLALGGGCEFILHSNAVVAHAEFQGGLPEIKVGLVPGWGGCTQLLLRAQASDHEPASAAKAAFDTIFPGNPSRSALEARASGILQADSQIVMNRSHLIGAAKVRALQLVQNGFSAPEPALITVAGKFGWQALMAVVEAEKAAGRLSETDVRLASALLSVLTGGEDGDAAKPLTEEDVMALERKALLGLIRTPETKARIDHMLKTGKPLKN</sequence>
<dbReference type="RefSeq" id="WP_188722209.1">
    <property type="nucleotide sequence ID" value="NZ_BMIF01000011.1"/>
</dbReference>
<feature type="domain" description="3-hydroxyacyl-CoA dehydrogenase C-terminal" evidence="9">
    <location>
        <begin position="203"/>
        <end position="304"/>
    </location>
</feature>
<reference evidence="11" key="2">
    <citation type="submission" date="2020-09" db="EMBL/GenBank/DDBJ databases">
        <authorList>
            <person name="Sun Q."/>
            <person name="Zhou Y."/>
        </authorList>
    </citation>
    <scope>NUCLEOTIDE SEQUENCE</scope>
    <source>
        <strain evidence="11">CGMCC 1.15320</strain>
    </source>
</reference>
<dbReference type="Gene3D" id="3.90.226.10">
    <property type="entry name" value="2-enoyl-CoA Hydratase, Chain A, domain 1"/>
    <property type="match status" value="1"/>
</dbReference>
<dbReference type="GO" id="GO:0006631">
    <property type="term" value="P:fatty acid metabolic process"/>
    <property type="evidence" value="ECO:0007669"/>
    <property type="project" value="UniProtKB-KW"/>
</dbReference>
<evidence type="ECO:0000256" key="5">
    <source>
        <dbReference type="ARBA" id="ARBA00023027"/>
    </source>
</evidence>
<evidence type="ECO:0000259" key="10">
    <source>
        <dbReference type="Pfam" id="PF02737"/>
    </source>
</evidence>
<feature type="domain" description="3-hydroxyacyl-CoA dehydrogenase NAD binding" evidence="10">
    <location>
        <begin position="21"/>
        <end position="200"/>
    </location>
</feature>
<dbReference type="Pfam" id="PF00378">
    <property type="entry name" value="ECH_1"/>
    <property type="match status" value="1"/>
</dbReference>
<dbReference type="AlphaFoldDB" id="A0A916RY36"/>
<dbReference type="SUPFAM" id="SSF52096">
    <property type="entry name" value="ClpP/crotonase"/>
    <property type="match status" value="1"/>
</dbReference>
<comment type="caution">
    <text evidence="11">The sequence shown here is derived from an EMBL/GenBank/DDBJ whole genome shotgun (WGS) entry which is preliminary data.</text>
</comment>
<proteinExistence type="predicted"/>
<name>A0A916RY36_9HYPH</name>
<comment type="catalytic activity">
    <reaction evidence="7">
        <text>a (3S)-3-hydroxyacyl-CoA + NAD(+) = a 3-oxoacyl-CoA + NADH + H(+)</text>
        <dbReference type="Rhea" id="RHEA:22432"/>
        <dbReference type="ChEBI" id="CHEBI:15378"/>
        <dbReference type="ChEBI" id="CHEBI:57318"/>
        <dbReference type="ChEBI" id="CHEBI:57540"/>
        <dbReference type="ChEBI" id="CHEBI:57945"/>
        <dbReference type="ChEBI" id="CHEBI:90726"/>
        <dbReference type="EC" id="1.1.1.35"/>
    </reaction>
</comment>
<dbReference type="Pfam" id="PF00725">
    <property type="entry name" value="3HCDH"/>
    <property type="match status" value="1"/>
</dbReference>
<dbReference type="Gene3D" id="1.10.1040.50">
    <property type="match status" value="1"/>
</dbReference>
<dbReference type="InterPro" id="IPR008927">
    <property type="entry name" value="6-PGluconate_DH-like_C_sf"/>
</dbReference>
<dbReference type="Proteomes" id="UP000636264">
    <property type="component" value="Unassembled WGS sequence"/>
</dbReference>
<feature type="region of interest" description="Disordered" evidence="8">
    <location>
        <begin position="306"/>
        <end position="327"/>
    </location>
</feature>
<dbReference type="CDD" id="cd06558">
    <property type="entry name" value="crotonase-like"/>
    <property type="match status" value="1"/>
</dbReference>
<evidence type="ECO:0000256" key="1">
    <source>
        <dbReference type="ARBA" id="ARBA00005005"/>
    </source>
</evidence>
<dbReference type="SUPFAM" id="SSF48179">
    <property type="entry name" value="6-phosphogluconate dehydrogenase C-terminal domain-like"/>
    <property type="match status" value="2"/>
</dbReference>
<dbReference type="InterPro" id="IPR001753">
    <property type="entry name" value="Enoyl-CoA_hydra/iso"/>
</dbReference>
<dbReference type="GO" id="GO:0016042">
    <property type="term" value="P:lipid catabolic process"/>
    <property type="evidence" value="ECO:0007669"/>
    <property type="project" value="UniProtKB-KW"/>
</dbReference>
<dbReference type="Gene3D" id="3.40.50.720">
    <property type="entry name" value="NAD(P)-binding Rossmann-like Domain"/>
    <property type="match status" value="1"/>
</dbReference>
<dbReference type="EMBL" id="BMIF01000011">
    <property type="protein sequence ID" value="GGA76466.1"/>
    <property type="molecule type" value="Genomic_DNA"/>
</dbReference>